<protein>
    <submittedName>
        <fullName evidence="2">Uncharacterized protein</fullName>
    </submittedName>
</protein>
<dbReference type="EMBL" id="JAEUBD010001266">
    <property type="protein sequence ID" value="KAH3663009.1"/>
    <property type="molecule type" value="Genomic_DNA"/>
</dbReference>
<sequence length="266" mass="30824">MGRGARILDRAWARFTDTDRIAITDTGALIEEIEQIWGRALLSPDYKAFWIDTILEHPSRSLTKHEFLVLFKMLFEVEFEDLFDTDTDLTRRTDTRTIKRKAPAALSLVEQKQRLFQKISILKGTLNAQRKRSVDEDRTMELQLNRRLVDCYEALIQVYEQLAAEPADSALVLAVKRQDELLAQFQRKLNRTAKIKLWRSYLTLLVAGLLAFCIVSYAMGLIADLPETNDDDIAPTGYRRLPNRFFDSLNPIDRLFYSGLEWLGYV</sequence>
<organism evidence="2 3">
    <name type="scientific">Ogataea polymorpha</name>
    <dbReference type="NCBI Taxonomy" id="460523"/>
    <lineage>
        <taxon>Eukaryota</taxon>
        <taxon>Fungi</taxon>
        <taxon>Dikarya</taxon>
        <taxon>Ascomycota</taxon>
        <taxon>Saccharomycotina</taxon>
        <taxon>Pichiomycetes</taxon>
        <taxon>Pichiales</taxon>
        <taxon>Pichiaceae</taxon>
        <taxon>Ogataea</taxon>
    </lineage>
</organism>
<feature type="transmembrane region" description="Helical" evidence="1">
    <location>
        <begin position="201"/>
        <end position="223"/>
    </location>
</feature>
<gene>
    <name evidence="2" type="ORF">OGATHE_004585</name>
</gene>
<evidence type="ECO:0000313" key="3">
    <source>
        <dbReference type="Proteomes" id="UP000788993"/>
    </source>
</evidence>
<dbReference type="Proteomes" id="UP000788993">
    <property type="component" value="Unassembled WGS sequence"/>
</dbReference>
<comment type="caution">
    <text evidence="2">The sequence shown here is derived from an EMBL/GenBank/DDBJ whole genome shotgun (WGS) entry which is preliminary data.</text>
</comment>
<keyword evidence="1" id="KW-1133">Transmembrane helix</keyword>
<reference evidence="2" key="1">
    <citation type="journal article" date="2021" name="Open Biol.">
        <title>Shared evolutionary footprints suggest mitochondrial oxidative damage underlies multiple complex I losses in fungi.</title>
        <authorList>
            <person name="Schikora-Tamarit M.A."/>
            <person name="Marcet-Houben M."/>
            <person name="Nosek J."/>
            <person name="Gabaldon T."/>
        </authorList>
    </citation>
    <scope>NUCLEOTIDE SEQUENCE</scope>
    <source>
        <strain evidence="2">NCAIM Y.01608</strain>
    </source>
</reference>
<evidence type="ECO:0000256" key="1">
    <source>
        <dbReference type="SAM" id="Phobius"/>
    </source>
</evidence>
<keyword evidence="1" id="KW-0472">Membrane</keyword>
<evidence type="ECO:0000313" key="2">
    <source>
        <dbReference type="EMBL" id="KAH3663009.1"/>
    </source>
</evidence>
<dbReference type="AlphaFoldDB" id="A0A9P8P0V7"/>
<proteinExistence type="predicted"/>
<keyword evidence="1" id="KW-0812">Transmembrane</keyword>
<accession>A0A9P8P0V7</accession>
<keyword evidence="3" id="KW-1185">Reference proteome</keyword>
<name>A0A9P8P0V7_9ASCO</name>
<reference evidence="2" key="2">
    <citation type="submission" date="2021-01" db="EMBL/GenBank/DDBJ databases">
        <authorList>
            <person name="Schikora-Tamarit M.A."/>
        </authorList>
    </citation>
    <scope>NUCLEOTIDE SEQUENCE</scope>
    <source>
        <strain evidence="2">NCAIM Y.01608</strain>
    </source>
</reference>